<dbReference type="SUPFAM" id="SSF51735">
    <property type="entry name" value="NAD(P)-binding Rossmann-fold domains"/>
    <property type="match status" value="1"/>
</dbReference>
<comment type="caution">
    <text evidence="2">The sequence shown here is derived from an EMBL/GenBank/DDBJ whole genome shotgun (WGS) entry which is preliminary data.</text>
</comment>
<dbReference type="InterPro" id="IPR011032">
    <property type="entry name" value="GroES-like_sf"/>
</dbReference>
<dbReference type="EMBL" id="JAENIL010000011">
    <property type="protein sequence ID" value="MBK1876683.1"/>
    <property type="molecule type" value="Genomic_DNA"/>
</dbReference>
<dbReference type="PANTHER" id="PTHR43677:SF1">
    <property type="entry name" value="ACRYLYL-COA REDUCTASE ACUI-RELATED"/>
    <property type="match status" value="1"/>
</dbReference>
<dbReference type="RefSeq" id="WP_200354900.1">
    <property type="nucleotide sequence ID" value="NZ_JAENIL010000011.1"/>
</dbReference>
<dbReference type="AlphaFoldDB" id="A0A934VQK8"/>
<sequence>MFEGILIEKSGDRQTARWALLNESELPKGEVLVDVAWTTLNYKDALAMTGRSPVVRQFPMVPGIDFSGIVSRSDSASFKKGDRVVMTGWGMGERFWGGMARLARVPAECLVALPDGLDLKQAMAIGTAGFTAMLCVMALEERGVRPGDGEILVSGAAGGVGSVATALLAGRGYKVVAVTGRAEEEDYLKGLGASRIVKRSDFSEPGRPLQKEQWAAAVDVVGGVALANVLAGIQYGGTVVACGLAGGMDLPTTVAPFILRSVSLIGVDSVMCDRVKRTLAWRQLARELDLKLLESMINEVSLKSVIGSAAEMLEGKIRGRTVVPVSGSV</sequence>
<keyword evidence="3" id="KW-1185">Reference proteome</keyword>
<dbReference type="Proteomes" id="UP000617628">
    <property type="component" value="Unassembled WGS sequence"/>
</dbReference>
<dbReference type="SMART" id="SM00829">
    <property type="entry name" value="PKS_ER"/>
    <property type="match status" value="1"/>
</dbReference>
<reference evidence="2" key="1">
    <citation type="submission" date="2021-01" db="EMBL/GenBank/DDBJ databases">
        <title>Modified the classification status of verrucomicrobia.</title>
        <authorList>
            <person name="Feng X."/>
        </authorList>
    </citation>
    <scope>NUCLEOTIDE SEQUENCE</scope>
    <source>
        <strain evidence="2">KCTC 13126</strain>
    </source>
</reference>
<dbReference type="Pfam" id="PF08240">
    <property type="entry name" value="ADH_N"/>
    <property type="match status" value="1"/>
</dbReference>
<dbReference type="InterPro" id="IPR013149">
    <property type="entry name" value="ADH-like_C"/>
</dbReference>
<evidence type="ECO:0000259" key="1">
    <source>
        <dbReference type="SMART" id="SM00829"/>
    </source>
</evidence>
<gene>
    <name evidence="2" type="ORF">JIN87_07375</name>
</gene>
<proteinExistence type="predicted"/>
<dbReference type="SUPFAM" id="SSF50129">
    <property type="entry name" value="GroES-like"/>
    <property type="match status" value="1"/>
</dbReference>
<dbReference type="InterPro" id="IPR013154">
    <property type="entry name" value="ADH-like_N"/>
</dbReference>
<dbReference type="GO" id="GO:0043957">
    <property type="term" value="F:acryloyl-CoA reductase (NADPH) activity"/>
    <property type="evidence" value="ECO:0007669"/>
    <property type="project" value="TreeGrafter"/>
</dbReference>
<name>A0A934VQK8_9BACT</name>
<dbReference type="InterPro" id="IPR051397">
    <property type="entry name" value="Zn-ADH-like_protein"/>
</dbReference>
<dbReference type="PANTHER" id="PTHR43677">
    <property type="entry name" value="SHORT-CHAIN DEHYDROGENASE/REDUCTASE"/>
    <property type="match status" value="1"/>
</dbReference>
<protein>
    <submittedName>
        <fullName evidence="2">Oxidoreductase</fullName>
    </submittedName>
</protein>
<dbReference type="InterPro" id="IPR020843">
    <property type="entry name" value="ER"/>
</dbReference>
<accession>A0A934VQK8</accession>
<dbReference type="InterPro" id="IPR014188">
    <property type="entry name" value="Acrylyl-CoA_reductase_AcuI"/>
</dbReference>
<evidence type="ECO:0000313" key="3">
    <source>
        <dbReference type="Proteomes" id="UP000617628"/>
    </source>
</evidence>
<dbReference type="CDD" id="cd08288">
    <property type="entry name" value="MDR_yhdh"/>
    <property type="match status" value="1"/>
</dbReference>
<dbReference type="Pfam" id="PF00107">
    <property type="entry name" value="ADH_zinc_N"/>
    <property type="match status" value="1"/>
</dbReference>
<feature type="domain" description="Enoyl reductase (ER)" evidence="1">
    <location>
        <begin position="11"/>
        <end position="323"/>
    </location>
</feature>
<dbReference type="InterPro" id="IPR036291">
    <property type="entry name" value="NAD(P)-bd_dom_sf"/>
</dbReference>
<dbReference type="NCBIfam" id="TIGR02823">
    <property type="entry name" value="oxido_YhdH"/>
    <property type="match status" value="1"/>
</dbReference>
<dbReference type="Gene3D" id="3.90.180.10">
    <property type="entry name" value="Medium-chain alcohol dehydrogenases, catalytic domain"/>
    <property type="match status" value="1"/>
</dbReference>
<organism evidence="2 3">
    <name type="scientific">Pelagicoccus mobilis</name>
    <dbReference type="NCBI Taxonomy" id="415221"/>
    <lineage>
        <taxon>Bacteria</taxon>
        <taxon>Pseudomonadati</taxon>
        <taxon>Verrucomicrobiota</taxon>
        <taxon>Opitutia</taxon>
        <taxon>Puniceicoccales</taxon>
        <taxon>Pelagicoccaceae</taxon>
        <taxon>Pelagicoccus</taxon>
    </lineage>
</organism>
<dbReference type="Gene3D" id="3.40.50.720">
    <property type="entry name" value="NAD(P)-binding Rossmann-like Domain"/>
    <property type="match status" value="1"/>
</dbReference>
<evidence type="ECO:0000313" key="2">
    <source>
        <dbReference type="EMBL" id="MBK1876683.1"/>
    </source>
</evidence>